<reference evidence="2" key="2">
    <citation type="submission" date="2020-10" db="UniProtKB">
        <authorList>
            <consortium name="WormBaseParasite"/>
        </authorList>
    </citation>
    <scope>IDENTIFICATION</scope>
</reference>
<reference evidence="1" key="1">
    <citation type="journal article" date="2013" name="Genetics">
        <title>The draft genome and transcriptome of Panagrellus redivivus are shaped by the harsh demands of a free-living lifestyle.</title>
        <authorList>
            <person name="Srinivasan J."/>
            <person name="Dillman A.R."/>
            <person name="Macchietto M.G."/>
            <person name="Heikkinen L."/>
            <person name="Lakso M."/>
            <person name="Fracchia K.M."/>
            <person name="Antoshechkin I."/>
            <person name="Mortazavi A."/>
            <person name="Wong G."/>
            <person name="Sternberg P.W."/>
        </authorList>
    </citation>
    <scope>NUCLEOTIDE SEQUENCE [LARGE SCALE GENOMIC DNA]</scope>
    <source>
        <strain evidence="1">MT8872</strain>
    </source>
</reference>
<evidence type="ECO:0000313" key="2">
    <source>
        <dbReference type="WBParaSite" id="Pan_g9163.t1"/>
    </source>
</evidence>
<accession>A0A7E4WBC5</accession>
<dbReference type="AlphaFoldDB" id="A0A7E4WBC5"/>
<organism evidence="1 2">
    <name type="scientific">Panagrellus redivivus</name>
    <name type="common">Microworm</name>
    <dbReference type="NCBI Taxonomy" id="6233"/>
    <lineage>
        <taxon>Eukaryota</taxon>
        <taxon>Metazoa</taxon>
        <taxon>Ecdysozoa</taxon>
        <taxon>Nematoda</taxon>
        <taxon>Chromadorea</taxon>
        <taxon>Rhabditida</taxon>
        <taxon>Tylenchina</taxon>
        <taxon>Panagrolaimomorpha</taxon>
        <taxon>Panagrolaimoidea</taxon>
        <taxon>Panagrolaimidae</taxon>
        <taxon>Panagrellus</taxon>
    </lineage>
</organism>
<evidence type="ECO:0000313" key="1">
    <source>
        <dbReference type="Proteomes" id="UP000492821"/>
    </source>
</evidence>
<name>A0A7E4WBC5_PANRE</name>
<proteinExistence type="predicted"/>
<keyword evidence="1" id="KW-1185">Reference proteome</keyword>
<sequence length="122" mass="13463">MVKFIIELSATSTFKFNDYLKVKKVGPQEKSLTLRMGADKINSEDTLLQSDAECVKIFSLDSTLIYVPNSNMASGLDGNDEGTHFLSVASLDRQHKNGFLVTKLAPNCDWVFIVSKGALKCI</sequence>
<protein>
    <submittedName>
        <fullName evidence="2">MMS1_N domain-containing protein</fullName>
    </submittedName>
</protein>
<dbReference type="Proteomes" id="UP000492821">
    <property type="component" value="Unassembled WGS sequence"/>
</dbReference>
<dbReference type="WBParaSite" id="Pan_g9163.t1">
    <property type="protein sequence ID" value="Pan_g9163.t1"/>
    <property type="gene ID" value="Pan_g9163"/>
</dbReference>